<dbReference type="AlphaFoldDB" id="A0A151U8B7"/>
<dbReference type="InterPro" id="IPR044730">
    <property type="entry name" value="RNase_H-like_dom_plant"/>
</dbReference>
<sequence length="107" mass="12375">MRIGGVVRDYTERWLYGFTKFVGRDGHILAELLAIKEGLARCWDKGWKYIICESNCLEITEALSNGEVERNHCHKYNGILEDIHTLLRRNWCVKISHISRDANKVAG</sequence>
<dbReference type="GO" id="GO:0004523">
    <property type="term" value="F:RNA-DNA hybrid ribonuclease activity"/>
    <property type="evidence" value="ECO:0007669"/>
    <property type="project" value="InterPro"/>
</dbReference>
<dbReference type="InterPro" id="IPR012337">
    <property type="entry name" value="RNaseH-like_sf"/>
</dbReference>
<evidence type="ECO:0000313" key="3">
    <source>
        <dbReference type="Proteomes" id="UP000075243"/>
    </source>
</evidence>
<proteinExistence type="predicted"/>
<accession>A0A151U8B7</accession>
<evidence type="ECO:0000313" key="2">
    <source>
        <dbReference type="EMBL" id="KYP75537.1"/>
    </source>
</evidence>
<dbReference type="PANTHER" id="PTHR47723">
    <property type="entry name" value="OS05G0353850 PROTEIN"/>
    <property type="match status" value="1"/>
</dbReference>
<name>A0A151U8B7_CAJCA</name>
<dbReference type="GO" id="GO:0003676">
    <property type="term" value="F:nucleic acid binding"/>
    <property type="evidence" value="ECO:0007669"/>
    <property type="project" value="InterPro"/>
</dbReference>
<dbReference type="SUPFAM" id="SSF53098">
    <property type="entry name" value="Ribonuclease H-like"/>
    <property type="match status" value="1"/>
</dbReference>
<feature type="domain" description="RNase H type-1" evidence="1">
    <location>
        <begin position="3"/>
        <end position="106"/>
    </location>
</feature>
<organism evidence="2 3">
    <name type="scientific">Cajanus cajan</name>
    <name type="common">Pigeon pea</name>
    <name type="synonym">Cajanus indicus</name>
    <dbReference type="NCBI Taxonomy" id="3821"/>
    <lineage>
        <taxon>Eukaryota</taxon>
        <taxon>Viridiplantae</taxon>
        <taxon>Streptophyta</taxon>
        <taxon>Embryophyta</taxon>
        <taxon>Tracheophyta</taxon>
        <taxon>Spermatophyta</taxon>
        <taxon>Magnoliopsida</taxon>
        <taxon>eudicotyledons</taxon>
        <taxon>Gunneridae</taxon>
        <taxon>Pentapetalae</taxon>
        <taxon>rosids</taxon>
        <taxon>fabids</taxon>
        <taxon>Fabales</taxon>
        <taxon>Fabaceae</taxon>
        <taxon>Papilionoideae</taxon>
        <taxon>50 kb inversion clade</taxon>
        <taxon>NPAAA clade</taxon>
        <taxon>indigoferoid/millettioid clade</taxon>
        <taxon>Phaseoleae</taxon>
        <taxon>Cajanus</taxon>
    </lineage>
</organism>
<dbReference type="InterPro" id="IPR053151">
    <property type="entry name" value="RNase_H-like"/>
</dbReference>
<dbReference type="Gramene" id="C.cajan_08033.t">
    <property type="protein sequence ID" value="C.cajan_08033.t.cds1"/>
    <property type="gene ID" value="C.cajan_08033"/>
</dbReference>
<dbReference type="EMBL" id="CM003604">
    <property type="protein sequence ID" value="KYP75537.1"/>
    <property type="molecule type" value="Genomic_DNA"/>
</dbReference>
<evidence type="ECO:0000259" key="1">
    <source>
        <dbReference type="Pfam" id="PF13456"/>
    </source>
</evidence>
<dbReference type="Pfam" id="PF13456">
    <property type="entry name" value="RVT_3"/>
    <property type="match status" value="1"/>
</dbReference>
<dbReference type="Gene3D" id="3.30.420.10">
    <property type="entry name" value="Ribonuclease H-like superfamily/Ribonuclease H"/>
    <property type="match status" value="1"/>
</dbReference>
<dbReference type="InterPro" id="IPR036397">
    <property type="entry name" value="RNaseH_sf"/>
</dbReference>
<dbReference type="Proteomes" id="UP000075243">
    <property type="component" value="Chromosome 2"/>
</dbReference>
<dbReference type="CDD" id="cd06222">
    <property type="entry name" value="RNase_H_like"/>
    <property type="match status" value="1"/>
</dbReference>
<protein>
    <submittedName>
        <fullName evidence="2">Ribonuclease H protein At1g65750 family</fullName>
    </submittedName>
</protein>
<dbReference type="PANTHER" id="PTHR47723:SF19">
    <property type="entry name" value="POLYNUCLEOTIDYL TRANSFERASE, RIBONUCLEASE H-LIKE SUPERFAMILY PROTEIN"/>
    <property type="match status" value="1"/>
</dbReference>
<keyword evidence="3" id="KW-1185">Reference proteome</keyword>
<dbReference type="InterPro" id="IPR002156">
    <property type="entry name" value="RNaseH_domain"/>
</dbReference>
<gene>
    <name evidence="2" type="ORF">KK1_008276</name>
</gene>
<reference evidence="2 3" key="1">
    <citation type="journal article" date="2012" name="Nat. Biotechnol.">
        <title>Draft genome sequence of pigeonpea (Cajanus cajan), an orphan legume crop of resource-poor farmers.</title>
        <authorList>
            <person name="Varshney R.K."/>
            <person name="Chen W."/>
            <person name="Li Y."/>
            <person name="Bharti A.K."/>
            <person name="Saxena R.K."/>
            <person name="Schlueter J.A."/>
            <person name="Donoghue M.T."/>
            <person name="Azam S."/>
            <person name="Fan G."/>
            <person name="Whaley A.M."/>
            <person name="Farmer A.D."/>
            <person name="Sheridan J."/>
            <person name="Iwata A."/>
            <person name="Tuteja R."/>
            <person name="Penmetsa R.V."/>
            <person name="Wu W."/>
            <person name="Upadhyaya H.D."/>
            <person name="Yang S.P."/>
            <person name="Shah T."/>
            <person name="Saxena K.B."/>
            <person name="Michael T."/>
            <person name="McCombie W.R."/>
            <person name="Yang B."/>
            <person name="Zhang G."/>
            <person name="Yang H."/>
            <person name="Wang J."/>
            <person name="Spillane C."/>
            <person name="Cook D.R."/>
            <person name="May G.D."/>
            <person name="Xu X."/>
            <person name="Jackson S.A."/>
        </authorList>
    </citation>
    <scope>NUCLEOTIDE SEQUENCE [LARGE SCALE GENOMIC DNA]</scope>
    <source>
        <strain evidence="3">cv. Asha</strain>
    </source>
</reference>